<keyword evidence="3" id="KW-1185">Reference proteome</keyword>
<organism evidence="2 3">
    <name type="scientific">Brenneria roseae subsp. americana</name>
    <dbReference type="NCBI Taxonomy" id="1508507"/>
    <lineage>
        <taxon>Bacteria</taxon>
        <taxon>Pseudomonadati</taxon>
        <taxon>Pseudomonadota</taxon>
        <taxon>Gammaproteobacteria</taxon>
        <taxon>Enterobacterales</taxon>
        <taxon>Pectobacteriaceae</taxon>
        <taxon>Brenneria</taxon>
    </lineage>
</organism>
<dbReference type="AlphaFoldDB" id="A0A2U1TRS4"/>
<proteinExistence type="predicted"/>
<dbReference type="EMBL" id="QDKJ01000008">
    <property type="protein sequence ID" value="PWC12103.1"/>
    <property type="molecule type" value="Genomic_DNA"/>
</dbReference>
<protein>
    <submittedName>
        <fullName evidence="2">Inorganic polyphosphate kinase</fullName>
    </submittedName>
</protein>
<evidence type="ECO:0000313" key="3">
    <source>
        <dbReference type="Proteomes" id="UP000245138"/>
    </source>
</evidence>
<reference evidence="2 3" key="1">
    <citation type="submission" date="2018-04" db="EMBL/GenBank/DDBJ databases">
        <title>Brenneria corticis sp.nov.</title>
        <authorList>
            <person name="Li Y."/>
        </authorList>
    </citation>
    <scope>NUCLEOTIDE SEQUENCE [LARGE SCALE GENOMIC DNA]</scope>
    <source>
        <strain evidence="2 3">LMG 27715</strain>
    </source>
</reference>
<dbReference type="GO" id="GO:0016301">
    <property type="term" value="F:kinase activity"/>
    <property type="evidence" value="ECO:0007669"/>
    <property type="project" value="UniProtKB-KW"/>
</dbReference>
<keyword evidence="2" id="KW-0418">Kinase</keyword>
<keyword evidence="2" id="KW-0808">Transferase</keyword>
<keyword evidence="1" id="KW-0472">Membrane</keyword>
<comment type="caution">
    <text evidence="2">The sequence shown here is derived from an EMBL/GenBank/DDBJ whole genome shotgun (WGS) entry which is preliminary data.</text>
</comment>
<evidence type="ECO:0000256" key="1">
    <source>
        <dbReference type="SAM" id="Phobius"/>
    </source>
</evidence>
<keyword evidence="1" id="KW-1133">Transmembrane helix</keyword>
<name>A0A2U1TRS4_9GAMM</name>
<feature type="transmembrane region" description="Helical" evidence="1">
    <location>
        <begin position="6"/>
        <end position="29"/>
    </location>
</feature>
<dbReference type="Proteomes" id="UP000245138">
    <property type="component" value="Unassembled WGS sequence"/>
</dbReference>
<sequence length="42" mass="4732">MLVRRVLFFTTHEILRGLALISLVAIMGIKTGVSREPVTYTQ</sequence>
<evidence type="ECO:0000313" key="2">
    <source>
        <dbReference type="EMBL" id="PWC12103.1"/>
    </source>
</evidence>
<accession>A0A2U1TRS4</accession>
<keyword evidence="1" id="KW-0812">Transmembrane</keyword>
<gene>
    <name evidence="2" type="ORF">B4923_11660</name>
</gene>